<organism evidence="8 9">
    <name type="scientific">[Pasteurella] mairii</name>
    <dbReference type="NCBI Taxonomy" id="757"/>
    <lineage>
        <taxon>Bacteria</taxon>
        <taxon>Pseudomonadati</taxon>
        <taxon>Pseudomonadota</taxon>
        <taxon>Gammaproteobacteria</taxon>
        <taxon>Pasteurellales</taxon>
        <taxon>Pasteurellaceae</taxon>
    </lineage>
</organism>
<evidence type="ECO:0000313" key="8">
    <source>
        <dbReference type="EMBL" id="SUB34300.1"/>
    </source>
</evidence>
<sequence>MNKNKFRVIYNRTLSQFVVVSKLAKSSAKSSRIKKVSAESAVDFARVLPLTVNSSIFIKRDSTLFYSDYMYNALRHDHENVHKRLGDGYYEQRLVREQINQLTGRPFLGNYSDFESQYQALMNAGVTFAKAFNLTLGTKLSKEQVASLTSDIVWLEQETITLDDGSQQTVLVPKVYAVVKDGDLKANGALISANNLNLKTNELINQGTIAGRNVAMFDANHLKNSGNLSAAIFSAKVNGDMHNTGNISADNALLLNVTGNFTHASTLRTDDVNLDGYTYKNTHLDRQGLLHVKGENGTLHVAAGNLTLAGADIINDSTGSTYLRAQNALNLTALSTEQTENMGGGDHYRNSHGSGVEISRVQGKGDVILSGSNIQSEAAQLEADKRLALLAENNITLGTATTTSNMDEYHKYKSGSAVAKTTKTTYSSQASETKQGSQLSGNDVTVIAGKDFNATAVQLLAGNDVYLKAGNNVSIQAGTNHIKDFYQKTKKTSGVFTGGGMGITFGTKSEKHQYDTEGWTQSDARGALGSLTGNVSIQAGKHAAILGSDFIAQSNKTIAIQGEDLKVEAGKDVIESTEKHAYKQSGLTIALSTPVTDAAMAAVNTVQRARHTDNLKLRALYAIKAAQDLQHSADAINKTQDVISNIANGNMTLVDDKTDIIQPSVKMSVSVGASQSKQQSHTTQTTHSGSEISAGNIQLKTTKGDLDIIGSSVNGAQIALESARNLNLESVQDTYQNRTDSKNSGWRVGSFFGMNGNHVGLGVEGSAQVGKGRENTDTVTQSHSYINGKQVSISSQNNTALRGAQVNANRLDADIKGNLTLESRQDSNQYDSKQTQAGVSASVAIYGAGSSASANYAQNQAKVNYAQVEAQSGFNVGNEGMNVNVEGNTHLKGGLIQSSARAEKNQFTTGSLTSEDIQNHSEIEVENISAGVSTNMAAMAMNAVGTAVGALGNTHESSASTAKSAIGVNIQLITNNGEIPTALSRDTETANEKVARYDLAKVQEKQEIAQLIGDIAQNQIELMWTPKVEEAEKQKEAAEAVLKDKEATAQAKVQAQITLMNAQETIKTYGIGSDYQMAVRAVTGVLQGLATGNVAYAAVGGLSPYANKLVKDATTDKTTGEVNQAANLMAHAVLGAIEAYATGNNALAGATGAATAEYLAGELATRMYGKEPADLTNAQKQTITALTQLASGLVGTGVGGESADGISAAGIGKRAVENNAVTPETVWDVANVAIGVTSLVYNINEGNYGSAAIDAAGLAYDGIATVIPFLPAGVSAGLEAYRVGNTAMQSATIGSDVAKAIKAADKAAKDPANIVKNAAVTGTKIHRATGDILAESHGQASKLSDSASSYFRGANKSTGKQPDLSWSGTKVWSDLTTPNQWGAHVRKYEQHYGTGIPILYKPNVGTINTPKLPVGAGFINGSSEFYKIVTDKQEQ</sequence>
<dbReference type="Pfam" id="PF13018">
    <property type="entry name" value="ESPR"/>
    <property type="match status" value="1"/>
</dbReference>
<protein>
    <submittedName>
        <fullName evidence="8">Filamentous hemagglutinin protein</fullName>
    </submittedName>
</protein>
<evidence type="ECO:0000259" key="6">
    <source>
        <dbReference type="Pfam" id="PF04829"/>
    </source>
</evidence>
<dbReference type="Pfam" id="PF13332">
    <property type="entry name" value="Fil_haemagg_2"/>
    <property type="match status" value="2"/>
</dbReference>
<dbReference type="GO" id="GO:0090729">
    <property type="term" value="F:toxin activity"/>
    <property type="evidence" value="ECO:0007669"/>
    <property type="project" value="UniProtKB-KW"/>
</dbReference>
<keyword evidence="2" id="KW-0800">Toxin</keyword>
<evidence type="ECO:0000256" key="3">
    <source>
        <dbReference type="ARBA" id="ARBA00022913"/>
    </source>
</evidence>
<dbReference type="EMBL" id="UGSS01000002">
    <property type="protein sequence ID" value="SUB34300.1"/>
    <property type="molecule type" value="Genomic_DNA"/>
</dbReference>
<dbReference type="InterPro" id="IPR024973">
    <property type="entry name" value="ESPR"/>
</dbReference>
<evidence type="ECO:0000256" key="5">
    <source>
        <dbReference type="SAM" id="MobiDB-lite"/>
    </source>
</evidence>
<accession>A0A379B898</accession>
<evidence type="ECO:0000256" key="1">
    <source>
        <dbReference type="ARBA" id="ARBA00004219"/>
    </source>
</evidence>
<feature type="region of interest" description="Disordered" evidence="5">
    <location>
        <begin position="671"/>
        <end position="693"/>
    </location>
</feature>
<dbReference type="OrthoDB" id="5691015at2"/>
<keyword evidence="3" id="KW-1266">Target cell cytoplasm</keyword>
<feature type="domain" description="ESPR" evidence="7">
    <location>
        <begin position="1"/>
        <end position="42"/>
    </location>
</feature>
<feature type="compositionally biased region" description="Low complexity" evidence="5">
    <location>
        <begin position="674"/>
        <end position="688"/>
    </location>
</feature>
<dbReference type="Pfam" id="PF04829">
    <property type="entry name" value="PT-VENN"/>
    <property type="match status" value="1"/>
</dbReference>
<dbReference type="InterPro" id="IPR025157">
    <property type="entry name" value="Hemagglutinin_rpt"/>
</dbReference>
<evidence type="ECO:0000313" key="9">
    <source>
        <dbReference type="Proteomes" id="UP000254280"/>
    </source>
</evidence>
<comment type="subcellular location">
    <subcellularLocation>
        <location evidence="1">Target cell</location>
        <location evidence="1">Target cell cytoplasm</location>
    </subcellularLocation>
</comment>
<keyword evidence="9" id="KW-1185">Reference proteome</keyword>
<evidence type="ECO:0000259" key="7">
    <source>
        <dbReference type="Pfam" id="PF13018"/>
    </source>
</evidence>
<feature type="domain" description="VENN motif-containing" evidence="6">
    <location>
        <begin position="1173"/>
        <end position="1220"/>
    </location>
</feature>
<evidence type="ECO:0000256" key="4">
    <source>
        <dbReference type="ARBA" id="ARBA00023026"/>
    </source>
</evidence>
<name>A0A379B898_9PAST</name>
<dbReference type="Proteomes" id="UP000254280">
    <property type="component" value="Unassembled WGS sequence"/>
</dbReference>
<evidence type="ECO:0000256" key="2">
    <source>
        <dbReference type="ARBA" id="ARBA00022656"/>
    </source>
</evidence>
<dbReference type="InterPro" id="IPR006914">
    <property type="entry name" value="VENN_dom"/>
</dbReference>
<reference evidence="8 9" key="1">
    <citation type="submission" date="2018-06" db="EMBL/GenBank/DDBJ databases">
        <authorList>
            <consortium name="Pathogen Informatics"/>
            <person name="Doyle S."/>
        </authorList>
    </citation>
    <scope>NUCLEOTIDE SEQUENCE [LARGE SCALE GENOMIC DNA]</scope>
    <source>
        <strain evidence="8 9">NCTC10699</strain>
    </source>
</reference>
<keyword evidence="4" id="KW-0843">Virulence</keyword>
<gene>
    <name evidence="8" type="primary">pfhB1_4</name>
    <name evidence="8" type="ORF">NCTC10699_01960</name>
</gene>
<dbReference type="GO" id="GO:0003824">
    <property type="term" value="F:catalytic activity"/>
    <property type="evidence" value="ECO:0007669"/>
    <property type="project" value="UniProtKB-ARBA"/>
</dbReference>
<proteinExistence type="predicted"/>